<evidence type="ECO:0000256" key="1">
    <source>
        <dbReference type="ARBA" id="ARBA00004162"/>
    </source>
</evidence>
<comment type="subcellular location">
    <subcellularLocation>
        <location evidence="1">Cell membrane</location>
        <topology evidence="1">Single-pass membrane protein</topology>
    </subcellularLocation>
</comment>
<evidence type="ECO:0000313" key="9">
    <source>
        <dbReference type="Proteomes" id="UP000026962"/>
    </source>
</evidence>
<organism evidence="8">
    <name type="scientific">Oryza punctata</name>
    <name type="common">Red rice</name>
    <dbReference type="NCBI Taxonomy" id="4537"/>
    <lineage>
        <taxon>Eukaryota</taxon>
        <taxon>Viridiplantae</taxon>
        <taxon>Streptophyta</taxon>
        <taxon>Embryophyta</taxon>
        <taxon>Tracheophyta</taxon>
        <taxon>Spermatophyta</taxon>
        <taxon>Magnoliopsida</taxon>
        <taxon>Liliopsida</taxon>
        <taxon>Poales</taxon>
        <taxon>Poaceae</taxon>
        <taxon>BOP clade</taxon>
        <taxon>Oryzoideae</taxon>
        <taxon>Oryzeae</taxon>
        <taxon>Oryzinae</taxon>
        <taxon>Oryza</taxon>
    </lineage>
</organism>
<keyword evidence="4" id="KW-0812">Transmembrane</keyword>
<comment type="similarity">
    <text evidence="7">Belongs to the DVL/RTFL small polypeptides family.</text>
</comment>
<dbReference type="EnsemblPlants" id="OPUNC09G04200.1">
    <property type="protein sequence ID" value="OPUNC09G04200.1"/>
    <property type="gene ID" value="OPUNC09G04200"/>
</dbReference>
<dbReference type="HOGENOM" id="CLU_2546568_0_0_1"/>
<keyword evidence="3" id="KW-1003">Cell membrane</keyword>
<dbReference type="Pfam" id="PF08137">
    <property type="entry name" value="DVL"/>
    <property type="match status" value="1"/>
</dbReference>
<dbReference type="InterPro" id="IPR012552">
    <property type="entry name" value="DVL"/>
</dbReference>
<dbReference type="PANTHER" id="PTHR47855:SF3">
    <property type="entry name" value="SMALL POLYPEPTIDE DEVIL 1-RELATED"/>
    <property type="match status" value="1"/>
</dbReference>
<dbReference type="AlphaFoldDB" id="A0A0E0LZK6"/>
<evidence type="ECO:0000313" key="8">
    <source>
        <dbReference type="EnsemblPlants" id="OPUNC09G04200.1"/>
    </source>
</evidence>
<name>A0A0E0LZK6_ORYPU</name>
<protein>
    <submittedName>
        <fullName evidence="8">Uncharacterized protein</fullName>
    </submittedName>
</protein>
<dbReference type="PANTHER" id="PTHR47855">
    <property type="entry name" value="OS01G0525701 PROTEIN"/>
    <property type="match status" value="1"/>
</dbReference>
<dbReference type="Proteomes" id="UP000026962">
    <property type="component" value="Chromosome 9"/>
</dbReference>
<keyword evidence="6" id="KW-0472">Membrane</keyword>
<proteinExistence type="inferred from homology"/>
<keyword evidence="5" id="KW-1133">Transmembrane helix</keyword>
<evidence type="ECO:0000256" key="5">
    <source>
        <dbReference type="ARBA" id="ARBA00022989"/>
    </source>
</evidence>
<dbReference type="InterPro" id="IPR052153">
    <property type="entry name" value="DVL/RTFL_small_peptides"/>
</dbReference>
<dbReference type="GO" id="GO:0008285">
    <property type="term" value="P:negative regulation of cell population proliferation"/>
    <property type="evidence" value="ECO:0007669"/>
    <property type="project" value="InterPro"/>
</dbReference>
<keyword evidence="2" id="KW-0217">Developmental protein</keyword>
<dbReference type="GO" id="GO:0048367">
    <property type="term" value="P:shoot system development"/>
    <property type="evidence" value="ECO:0007669"/>
    <property type="project" value="UniProtKB-ARBA"/>
</dbReference>
<sequence>MTNCLYKPYTIAISKLQPKFELPNPTIKACLISFSGSLSLQIMKMRMGAQDMKLKELKRALKEQKARLYIIRRCVAMLIRWHD</sequence>
<dbReference type="GO" id="GO:0005886">
    <property type="term" value="C:plasma membrane"/>
    <property type="evidence" value="ECO:0007669"/>
    <property type="project" value="UniProtKB-SubCell"/>
</dbReference>
<evidence type="ECO:0000256" key="2">
    <source>
        <dbReference type="ARBA" id="ARBA00022473"/>
    </source>
</evidence>
<evidence type="ECO:0000256" key="3">
    <source>
        <dbReference type="ARBA" id="ARBA00022475"/>
    </source>
</evidence>
<keyword evidence="9" id="KW-1185">Reference proteome</keyword>
<evidence type="ECO:0000256" key="4">
    <source>
        <dbReference type="ARBA" id="ARBA00022692"/>
    </source>
</evidence>
<reference evidence="8" key="2">
    <citation type="submission" date="2018-05" db="EMBL/GenBank/DDBJ databases">
        <title>OpunRS2 (Oryza punctata Reference Sequence Version 2).</title>
        <authorList>
            <person name="Zhang J."/>
            <person name="Kudrna D."/>
            <person name="Lee S."/>
            <person name="Talag J."/>
            <person name="Welchert J."/>
            <person name="Wing R.A."/>
        </authorList>
    </citation>
    <scope>NUCLEOTIDE SEQUENCE [LARGE SCALE GENOMIC DNA]</scope>
</reference>
<evidence type="ECO:0000256" key="6">
    <source>
        <dbReference type="ARBA" id="ARBA00023136"/>
    </source>
</evidence>
<dbReference type="eggNOG" id="ENOG502R3TP">
    <property type="taxonomic scope" value="Eukaryota"/>
</dbReference>
<evidence type="ECO:0000256" key="7">
    <source>
        <dbReference type="ARBA" id="ARBA00024340"/>
    </source>
</evidence>
<accession>A0A0E0LZK6</accession>
<reference evidence="8" key="1">
    <citation type="submission" date="2015-04" db="UniProtKB">
        <authorList>
            <consortium name="EnsemblPlants"/>
        </authorList>
    </citation>
    <scope>IDENTIFICATION</scope>
</reference>
<dbReference type="Gramene" id="OPUNC09G04200.1">
    <property type="protein sequence ID" value="OPUNC09G04200.1"/>
    <property type="gene ID" value="OPUNC09G04200"/>
</dbReference>